<dbReference type="Gene3D" id="3.40.50.300">
    <property type="entry name" value="P-loop containing nucleotide triphosphate hydrolases"/>
    <property type="match status" value="1"/>
</dbReference>
<keyword evidence="10" id="KW-0067">ATP-binding</keyword>
<evidence type="ECO:0000256" key="17">
    <source>
        <dbReference type="ARBA" id="ARBA00081399"/>
    </source>
</evidence>
<evidence type="ECO:0000313" key="22">
    <source>
        <dbReference type="Proteomes" id="UP000478052"/>
    </source>
</evidence>
<evidence type="ECO:0000313" key="21">
    <source>
        <dbReference type="EMBL" id="KAF0758604.1"/>
    </source>
</evidence>
<dbReference type="InterPro" id="IPR001650">
    <property type="entry name" value="Helicase_C-like"/>
</dbReference>
<dbReference type="Proteomes" id="UP000478052">
    <property type="component" value="Unassembled WGS sequence"/>
</dbReference>
<dbReference type="SMART" id="SM00490">
    <property type="entry name" value="HELICc"/>
    <property type="match status" value="1"/>
</dbReference>
<evidence type="ECO:0000256" key="15">
    <source>
        <dbReference type="ARBA" id="ARBA00023306"/>
    </source>
</evidence>
<evidence type="ECO:0000256" key="13">
    <source>
        <dbReference type="ARBA" id="ARBA00023163"/>
    </source>
</evidence>
<comment type="caution">
    <text evidence="21">The sequence shown here is derived from an EMBL/GenBank/DDBJ whole genome shotgun (WGS) entry which is preliminary data.</text>
</comment>
<dbReference type="Pfam" id="PF00176">
    <property type="entry name" value="SNF2-rel_dom"/>
    <property type="match status" value="1"/>
</dbReference>
<accession>A0A6G0YMB3</accession>
<dbReference type="FunFam" id="3.40.50.300:FF:000577">
    <property type="entry name" value="lymphoid-specific helicase isoform X1"/>
    <property type="match status" value="1"/>
</dbReference>
<dbReference type="InterPro" id="IPR000330">
    <property type="entry name" value="SNF2_N"/>
</dbReference>
<evidence type="ECO:0000256" key="8">
    <source>
        <dbReference type="ARBA" id="ARBA00022801"/>
    </source>
</evidence>
<dbReference type="InterPro" id="IPR027417">
    <property type="entry name" value="P-loop_NTPase"/>
</dbReference>
<dbReference type="GO" id="GO:0003682">
    <property type="term" value="F:chromatin binding"/>
    <property type="evidence" value="ECO:0007669"/>
    <property type="project" value="TreeGrafter"/>
</dbReference>
<keyword evidence="22" id="KW-1185">Reference proteome</keyword>
<evidence type="ECO:0000256" key="7">
    <source>
        <dbReference type="ARBA" id="ARBA00022776"/>
    </source>
</evidence>
<sequence length="762" mass="87904">MANDTNQEREMSEQLKVNGQDSVDDVKEDELYKTKYDISAHENHNNTNEEIDISNIGFFPKELLLEEQRLNEDHAKKDKDALIDDLNEKERKQRFQNLLTLLKSSIKLSNLFESRLKKCKLQIIKKELGKAKKKKENVPNSKDKLSEITNSQTIDNVNEEEYYLSLFQQPKLFHGILKDHQIEGLLWIRTLYENGLNGILADEMGLGKTIQTIAFYCFLLEMGITGPFLVIAPLSTIPNWLSEFSKFAPKLPTVLYHGTESERIALRPTFYNTQKVNNLNCQPVIITTYDVVRRDITFLKKINWKYITIDEGQKVKNANAQISKCLREFNCTNKLILTGTPIQNDMSELWSLLNWLMPKIFDQLEDFNSWFVIDKFFDSNDQIANMAKKDELLDIILKILKPFILRREKKETDLNLPPKKEIVIYAPLTEAQKKLYEATLNKQMEILLNKEKDSDLILEVNSKRRCVESIVKYTDLYAIKENVPEKEPKDDKCIAISVYMQNACMQLKKIVNHPYLIQMPLIPGENKLLVNENIVKVSGKIQLLDAMLTKLKMLGHKVLLFSTMTQLMDIIEEFLMFRKFSFTRLDGTMNIQQRVNAMTTFNSNPDCFLMMISTRAGGLGLNLTSADTVILFDSDWNPQVDLQAQDRCHRMGQTKPVVVYRFCSKNTIDEKILNYATAKRKLEKMIIGSGSFSRTTSLNMSSIEELTNLLNSSEYTKKIQPNGFILSDEELDAILDRSDMYNSAPMTHASQSAEHFKVLTNS</sequence>
<proteinExistence type="inferred from homology"/>
<dbReference type="CDD" id="cd18793">
    <property type="entry name" value="SF2_C_SNF"/>
    <property type="match status" value="1"/>
</dbReference>
<dbReference type="GO" id="GO:0031508">
    <property type="term" value="P:pericentric heterochromatin formation"/>
    <property type="evidence" value="ECO:0007669"/>
    <property type="project" value="TreeGrafter"/>
</dbReference>
<keyword evidence="12" id="KW-0175">Coiled coil</keyword>
<dbReference type="InterPro" id="IPR038718">
    <property type="entry name" value="SNF2-like_sf"/>
</dbReference>
<feature type="region of interest" description="Disordered" evidence="18">
    <location>
        <begin position="1"/>
        <end position="23"/>
    </location>
</feature>
<dbReference type="GO" id="GO:0016787">
    <property type="term" value="F:hydrolase activity"/>
    <property type="evidence" value="ECO:0007669"/>
    <property type="project" value="UniProtKB-KW"/>
</dbReference>
<keyword evidence="14" id="KW-0539">Nucleus</keyword>
<feature type="domain" description="Helicase ATP-binding" evidence="19">
    <location>
        <begin position="189"/>
        <end position="359"/>
    </location>
</feature>
<evidence type="ECO:0000259" key="20">
    <source>
        <dbReference type="PROSITE" id="PS51194"/>
    </source>
</evidence>
<dbReference type="Pfam" id="PF00271">
    <property type="entry name" value="Helicase_C"/>
    <property type="match status" value="1"/>
</dbReference>
<dbReference type="PANTHER" id="PTHR47161:SF1">
    <property type="entry name" value="LYMPHOID-SPECIFIC HELICASE"/>
    <property type="match status" value="1"/>
</dbReference>
<keyword evidence="9 21" id="KW-0347">Helicase</keyword>
<evidence type="ECO:0000256" key="4">
    <source>
        <dbReference type="ARBA" id="ARBA00022553"/>
    </source>
</evidence>
<dbReference type="GO" id="GO:0004386">
    <property type="term" value="F:helicase activity"/>
    <property type="evidence" value="ECO:0007669"/>
    <property type="project" value="UniProtKB-KW"/>
</dbReference>
<feature type="compositionally biased region" description="Basic and acidic residues" evidence="18">
    <location>
        <begin position="1"/>
        <end position="13"/>
    </location>
</feature>
<dbReference type="GO" id="GO:0005524">
    <property type="term" value="F:ATP binding"/>
    <property type="evidence" value="ECO:0007669"/>
    <property type="project" value="UniProtKB-KW"/>
</dbReference>
<dbReference type="InterPro" id="IPR049730">
    <property type="entry name" value="SNF2/RAD54-like_C"/>
</dbReference>
<evidence type="ECO:0000256" key="14">
    <source>
        <dbReference type="ARBA" id="ARBA00023242"/>
    </source>
</evidence>
<keyword evidence="4" id="KW-0597">Phosphoprotein</keyword>
<dbReference type="GO" id="GO:0006346">
    <property type="term" value="P:DNA methylation-dependent constitutive heterochromatin formation"/>
    <property type="evidence" value="ECO:0007669"/>
    <property type="project" value="TreeGrafter"/>
</dbReference>
<evidence type="ECO:0000256" key="18">
    <source>
        <dbReference type="SAM" id="MobiDB-lite"/>
    </source>
</evidence>
<evidence type="ECO:0000256" key="2">
    <source>
        <dbReference type="ARBA" id="ARBA00007025"/>
    </source>
</evidence>
<dbReference type="GO" id="GO:0005721">
    <property type="term" value="C:pericentric heterochromatin"/>
    <property type="evidence" value="ECO:0007669"/>
    <property type="project" value="TreeGrafter"/>
</dbReference>
<dbReference type="InterPro" id="IPR014001">
    <property type="entry name" value="Helicase_ATP-bd"/>
</dbReference>
<keyword evidence="13" id="KW-0804">Transcription</keyword>
<comment type="similarity">
    <text evidence="2">Belongs to the SNF2/RAD54 helicase family.</text>
</comment>
<dbReference type="AlphaFoldDB" id="A0A6G0YMB3"/>
<evidence type="ECO:0000256" key="1">
    <source>
        <dbReference type="ARBA" id="ARBA00004123"/>
    </source>
</evidence>
<keyword evidence="15" id="KW-0131">Cell cycle</keyword>
<evidence type="ECO:0000259" key="19">
    <source>
        <dbReference type="PROSITE" id="PS51192"/>
    </source>
</evidence>
<evidence type="ECO:0000256" key="9">
    <source>
        <dbReference type="ARBA" id="ARBA00022806"/>
    </source>
</evidence>
<dbReference type="PANTHER" id="PTHR47161">
    <property type="entry name" value="LYMPHOID-SPECIFIC HELICASE"/>
    <property type="match status" value="1"/>
</dbReference>
<evidence type="ECO:0000256" key="10">
    <source>
        <dbReference type="ARBA" id="ARBA00022840"/>
    </source>
</evidence>
<keyword evidence="8" id="KW-0378">Hydrolase</keyword>
<evidence type="ECO:0000256" key="6">
    <source>
        <dbReference type="ARBA" id="ARBA00022741"/>
    </source>
</evidence>
<keyword evidence="5" id="KW-0132">Cell division</keyword>
<evidence type="ECO:0000256" key="16">
    <source>
        <dbReference type="ARBA" id="ARBA00053349"/>
    </source>
</evidence>
<evidence type="ECO:0000256" key="5">
    <source>
        <dbReference type="ARBA" id="ARBA00022618"/>
    </source>
</evidence>
<protein>
    <recommendedName>
        <fullName evidence="17">Proliferation-associated SNF2-like protein</fullName>
    </recommendedName>
</protein>
<dbReference type="GO" id="GO:0005634">
    <property type="term" value="C:nucleus"/>
    <property type="evidence" value="ECO:0007669"/>
    <property type="project" value="UniProtKB-SubCell"/>
</dbReference>
<dbReference type="GO" id="GO:0051301">
    <property type="term" value="P:cell division"/>
    <property type="evidence" value="ECO:0007669"/>
    <property type="project" value="UniProtKB-KW"/>
</dbReference>
<keyword evidence="11" id="KW-0805">Transcription regulation</keyword>
<gene>
    <name evidence="21" type="ORF">FWK35_00010717</name>
</gene>
<dbReference type="SMART" id="SM00487">
    <property type="entry name" value="DEXDc"/>
    <property type="match status" value="1"/>
</dbReference>
<dbReference type="FunFam" id="3.40.50.10810:FF:000015">
    <property type="entry name" value="lymphoid-specific helicase isoform X1"/>
    <property type="match status" value="1"/>
</dbReference>
<dbReference type="OrthoDB" id="448448at2759"/>
<dbReference type="EMBL" id="VUJU01003256">
    <property type="protein sequence ID" value="KAF0758604.1"/>
    <property type="molecule type" value="Genomic_DNA"/>
</dbReference>
<evidence type="ECO:0000256" key="11">
    <source>
        <dbReference type="ARBA" id="ARBA00023015"/>
    </source>
</evidence>
<organism evidence="21 22">
    <name type="scientific">Aphis craccivora</name>
    <name type="common">Cowpea aphid</name>
    <dbReference type="NCBI Taxonomy" id="307492"/>
    <lineage>
        <taxon>Eukaryota</taxon>
        <taxon>Metazoa</taxon>
        <taxon>Ecdysozoa</taxon>
        <taxon>Arthropoda</taxon>
        <taxon>Hexapoda</taxon>
        <taxon>Insecta</taxon>
        <taxon>Pterygota</taxon>
        <taxon>Neoptera</taxon>
        <taxon>Paraneoptera</taxon>
        <taxon>Hemiptera</taxon>
        <taxon>Sternorrhyncha</taxon>
        <taxon>Aphidomorpha</taxon>
        <taxon>Aphidoidea</taxon>
        <taxon>Aphididae</taxon>
        <taxon>Aphidini</taxon>
        <taxon>Aphis</taxon>
        <taxon>Aphis</taxon>
    </lineage>
</organism>
<reference evidence="21 22" key="1">
    <citation type="submission" date="2019-08" db="EMBL/GenBank/DDBJ databases">
        <title>Whole genome of Aphis craccivora.</title>
        <authorList>
            <person name="Voronova N.V."/>
            <person name="Shulinski R.S."/>
            <person name="Bandarenka Y.V."/>
            <person name="Zhorov D.G."/>
            <person name="Warner D."/>
        </authorList>
    </citation>
    <scope>NUCLEOTIDE SEQUENCE [LARGE SCALE GENOMIC DNA]</scope>
    <source>
        <strain evidence="21">180601</strain>
        <tissue evidence="21">Whole Body</tissue>
    </source>
</reference>
<dbReference type="GO" id="GO:0044027">
    <property type="term" value="P:negative regulation of gene expression via chromosomal CpG island methylation"/>
    <property type="evidence" value="ECO:0007669"/>
    <property type="project" value="TreeGrafter"/>
</dbReference>
<keyword evidence="6" id="KW-0547">Nucleotide-binding</keyword>
<dbReference type="PROSITE" id="PS51194">
    <property type="entry name" value="HELICASE_CTER"/>
    <property type="match status" value="1"/>
</dbReference>
<dbReference type="Gene3D" id="3.40.50.10810">
    <property type="entry name" value="Tandem AAA-ATPase domain"/>
    <property type="match status" value="1"/>
</dbReference>
<evidence type="ECO:0000256" key="3">
    <source>
        <dbReference type="ARBA" id="ARBA00022473"/>
    </source>
</evidence>
<keyword evidence="3" id="KW-0217">Developmental protein</keyword>
<keyword evidence="7" id="KW-0498">Mitosis</keyword>
<dbReference type="SUPFAM" id="SSF52540">
    <property type="entry name" value="P-loop containing nucleoside triphosphate hydrolases"/>
    <property type="match status" value="2"/>
</dbReference>
<name>A0A6G0YMB3_APHCR</name>
<dbReference type="PROSITE" id="PS51192">
    <property type="entry name" value="HELICASE_ATP_BIND_1"/>
    <property type="match status" value="1"/>
</dbReference>
<comment type="function">
    <text evidence="16">Plays an essential role in normal development and survival. Involved in regulation of the expansion or survival of lymphoid cells. Required for de novo or maintenance DNA methylation. May control silencing of the imprinted CDKN1C gene through DNA methylation. May play a role in formation and organization of heterochromatin, implying a functional role in the regulation of transcription and mitosis.</text>
</comment>
<feature type="domain" description="Helicase C-terminal" evidence="20">
    <location>
        <begin position="543"/>
        <end position="704"/>
    </location>
</feature>
<comment type="subcellular location">
    <subcellularLocation>
        <location evidence="1">Nucleus</location>
    </subcellularLocation>
</comment>
<evidence type="ECO:0000256" key="12">
    <source>
        <dbReference type="ARBA" id="ARBA00023054"/>
    </source>
</evidence>